<accession>A0A8J6N0B5</accession>
<organism evidence="6 7">
    <name type="scientific">Candidatus Desulfacyla euxinica</name>
    <dbReference type="NCBI Taxonomy" id="2841693"/>
    <lineage>
        <taxon>Bacteria</taxon>
        <taxon>Deltaproteobacteria</taxon>
        <taxon>Candidatus Desulfacyla</taxon>
    </lineage>
</organism>
<evidence type="ECO:0000256" key="4">
    <source>
        <dbReference type="SAM" id="MobiDB-lite"/>
    </source>
</evidence>
<evidence type="ECO:0000256" key="2">
    <source>
        <dbReference type="ARBA" id="ARBA00022801"/>
    </source>
</evidence>
<dbReference type="InterPro" id="IPR000209">
    <property type="entry name" value="Peptidase_S8/S53_dom"/>
</dbReference>
<proteinExistence type="predicted"/>
<dbReference type="Proteomes" id="UP000650524">
    <property type="component" value="Unassembled WGS sequence"/>
</dbReference>
<dbReference type="InterPro" id="IPR036852">
    <property type="entry name" value="Peptidase_S8/S53_dom_sf"/>
</dbReference>
<sequence>MAQNETDKFPHILLKDTALTEPYTPISSRGKTFKLPPRNRQEHGQKLLRQFDRLRHEADRVIKEQKAYGIDAGNGIYVQFESEPEFELKFESLEVIRSGIELLAVQTVDEKNLATVFVPEGKLDILTKKVADYLEKDTSKGLPRNRELVESVGEIQRAALEALWTDDRGLFPEADDQEIWWEVWLRSGDDPQGIVEFFKEHAERIGISVSNEVINFPDRTVVAIYGTKAQMSRSVKLLNCIAELRMTKETADFFSAMDAIEQREWMDDLRDRVNPPSGDFPVVCLLDTGVNQAHPLLIDYLDVSDMHAYYPSWNEADHNGHGTEMAGLALYGDLVEVLASTGPVSLTHNLESVKILPPYGQNPPHLYGDITAESIARAEVQNPNQNRVVCLTVSATDDRDRGRPSSWSARIDNLCSGFDDDYQRLIVIAAGNTPADDRHHYPNSNMSDFGIHDPGQSWNAITVGAFTEKGFIDSDEYPGWSVIAPVGDLSPCSSTSMTWQRPWPTKPDIVFEGGNMAINPAAGNADYVDSLQLLSTYFRHNLKPFVTTGDTSAATALATRMAAVLMAHYLDYWPETIRALLVHSAEWTKKMLERFNPQKKRDYENLLRYVGYGVPDLTRALWSAENTVTLIAQDSLQPFEKKGSSYVTRDLNLHQIPWPAEILQELGETVVEMRVTLSYFIESNPARRGWGRKYSYASHGLRFDVKRPLETFDAFRQRINQKARDEEGGRTTESPSDSEWVLGPNLRKHGSIHSDTWRGTAASLAERGYVAVYPVIGWWRESPRHQRWNKRARYSLVVSIRSPETGVELYSAVQNLIRQPVQITIS</sequence>
<evidence type="ECO:0000313" key="7">
    <source>
        <dbReference type="Proteomes" id="UP000650524"/>
    </source>
</evidence>
<dbReference type="InterPro" id="IPR015500">
    <property type="entry name" value="Peptidase_S8_subtilisin-rel"/>
</dbReference>
<feature type="compositionally biased region" description="Basic and acidic residues" evidence="4">
    <location>
        <begin position="721"/>
        <end position="730"/>
    </location>
</feature>
<dbReference type="AlphaFoldDB" id="A0A8J6N0B5"/>
<evidence type="ECO:0000256" key="3">
    <source>
        <dbReference type="ARBA" id="ARBA00022825"/>
    </source>
</evidence>
<dbReference type="InterPro" id="IPR034074">
    <property type="entry name" value="Y4bN_pept_dom"/>
</dbReference>
<gene>
    <name evidence="6" type="ORF">H8E19_05995</name>
</gene>
<dbReference type="EMBL" id="JACNJD010000175">
    <property type="protein sequence ID" value="MBC8176939.1"/>
    <property type="molecule type" value="Genomic_DNA"/>
</dbReference>
<dbReference type="SUPFAM" id="SSF52743">
    <property type="entry name" value="Subtilisin-like"/>
    <property type="match status" value="1"/>
</dbReference>
<dbReference type="Pfam" id="PF00082">
    <property type="entry name" value="Peptidase_S8"/>
    <property type="match status" value="1"/>
</dbReference>
<dbReference type="GO" id="GO:0004252">
    <property type="term" value="F:serine-type endopeptidase activity"/>
    <property type="evidence" value="ECO:0007669"/>
    <property type="project" value="InterPro"/>
</dbReference>
<dbReference type="Gene3D" id="3.40.50.200">
    <property type="entry name" value="Peptidase S8/S53 domain"/>
    <property type="match status" value="1"/>
</dbReference>
<name>A0A8J6N0B5_9DELT</name>
<dbReference type="CDD" id="cd04847">
    <property type="entry name" value="Peptidases_S8_Subtilisin_like_2"/>
    <property type="match status" value="1"/>
</dbReference>
<keyword evidence="1" id="KW-0645">Protease</keyword>
<feature type="domain" description="Peptidase S8/S53" evidence="5">
    <location>
        <begin position="281"/>
        <end position="613"/>
    </location>
</feature>
<keyword evidence="3" id="KW-0720">Serine protease</keyword>
<feature type="region of interest" description="Disordered" evidence="4">
    <location>
        <begin position="721"/>
        <end position="740"/>
    </location>
</feature>
<comment type="caution">
    <text evidence="6">The sequence shown here is derived from an EMBL/GenBank/DDBJ whole genome shotgun (WGS) entry which is preliminary data.</text>
</comment>
<evidence type="ECO:0000313" key="6">
    <source>
        <dbReference type="EMBL" id="MBC8176939.1"/>
    </source>
</evidence>
<evidence type="ECO:0000256" key="1">
    <source>
        <dbReference type="ARBA" id="ARBA00022670"/>
    </source>
</evidence>
<evidence type="ECO:0000259" key="5">
    <source>
        <dbReference type="Pfam" id="PF00082"/>
    </source>
</evidence>
<dbReference type="PRINTS" id="PR00723">
    <property type="entry name" value="SUBTILISIN"/>
</dbReference>
<reference evidence="6 7" key="1">
    <citation type="submission" date="2020-08" db="EMBL/GenBank/DDBJ databases">
        <title>Bridging the membrane lipid divide: bacteria of the FCB group superphylum have the potential to synthesize archaeal ether lipids.</title>
        <authorList>
            <person name="Villanueva L."/>
            <person name="Von Meijenfeldt F.A.B."/>
            <person name="Westbye A.B."/>
            <person name="Yadav S."/>
            <person name="Hopmans E.C."/>
            <person name="Dutilh B.E."/>
            <person name="Sinninghe Damste J.S."/>
        </authorList>
    </citation>
    <scope>NUCLEOTIDE SEQUENCE [LARGE SCALE GENOMIC DNA]</scope>
    <source>
        <strain evidence="6">NIOZ-UU27</strain>
    </source>
</reference>
<keyword evidence="2" id="KW-0378">Hydrolase</keyword>
<dbReference type="GO" id="GO:0006508">
    <property type="term" value="P:proteolysis"/>
    <property type="evidence" value="ECO:0007669"/>
    <property type="project" value="UniProtKB-KW"/>
</dbReference>
<protein>
    <submittedName>
        <fullName evidence="6">S8 family peptidase</fullName>
    </submittedName>
</protein>